<evidence type="ECO:0000256" key="3">
    <source>
        <dbReference type="ARBA" id="ARBA00022519"/>
    </source>
</evidence>
<dbReference type="GO" id="GO:0005886">
    <property type="term" value="C:plasma membrane"/>
    <property type="evidence" value="ECO:0007669"/>
    <property type="project" value="UniProtKB-SubCell"/>
</dbReference>
<evidence type="ECO:0000259" key="8">
    <source>
        <dbReference type="Pfam" id="PF06808"/>
    </source>
</evidence>
<evidence type="ECO:0000256" key="1">
    <source>
        <dbReference type="ARBA" id="ARBA00004429"/>
    </source>
</evidence>
<sequence>MTAALMLAVILLMLALGVPIAFALGVTALAFLLLLTDLPMSLLVQQLYQGTNSFPLLAIPLFILAGSLMNCSGMSHRLINFALSIVGMFKGGLAFVNVLASVFFGAITGTAAAASAAVGQIMIPAMNKKGYAPGFSAATTSAGSSLGILIPPSVPMILYGSISGISVASLFLTGIPIGLMIAFGYLIVAYLVSLKNDYGFEEKAFSWRYLYKTFIDAIPALLVPGVILGGIMTGVVTPTESAALAVLCGLFAGAIYKELSWKNLIKALEDSVRNTALVMFIVATATILGFSFSSLGIGRQMMEPFMAYSDNPIMIMLMASLILFIGGLIFDGTVMVVVLVPLFLPLVQMTNIDPLQFAMVVIIVWGIGQQTPPVASGLYITTAIAKVSMFEASKYNIWYITVLIIALFGMIFYPDIMLYFPRLLIQ</sequence>
<dbReference type="OrthoDB" id="9785600at2"/>
<feature type="transmembrane region" description="Helical" evidence="7">
    <location>
        <begin position="102"/>
        <end position="123"/>
    </location>
</feature>
<feature type="transmembrane region" description="Helical" evidence="7">
    <location>
        <begin position="213"/>
        <end position="236"/>
    </location>
</feature>
<keyword evidence="5 7" id="KW-1133">Transmembrane helix</keyword>
<feature type="transmembrane region" description="Helical" evidence="7">
    <location>
        <begin position="170"/>
        <end position="192"/>
    </location>
</feature>
<feature type="transmembrane region" description="Helical" evidence="7">
    <location>
        <begin position="313"/>
        <end position="344"/>
    </location>
</feature>
<feature type="domain" description="TRAP C4-dicarboxylate transport system permease DctM subunit" evidence="8">
    <location>
        <begin position="7"/>
        <end position="415"/>
    </location>
</feature>
<proteinExistence type="predicted"/>
<evidence type="ECO:0000313" key="10">
    <source>
        <dbReference type="Proteomes" id="UP000198571"/>
    </source>
</evidence>
<evidence type="ECO:0000256" key="4">
    <source>
        <dbReference type="ARBA" id="ARBA00022692"/>
    </source>
</evidence>
<dbReference type="InterPro" id="IPR004681">
    <property type="entry name" value="TRAP_DctM"/>
</dbReference>
<feature type="transmembrane region" description="Helical" evidence="7">
    <location>
        <begin position="47"/>
        <end position="66"/>
    </location>
</feature>
<evidence type="ECO:0000256" key="2">
    <source>
        <dbReference type="ARBA" id="ARBA00022475"/>
    </source>
</evidence>
<organism evidence="9 10">
    <name type="scientific">Salipaludibacillus aurantiacus</name>
    <dbReference type="NCBI Taxonomy" id="1601833"/>
    <lineage>
        <taxon>Bacteria</taxon>
        <taxon>Bacillati</taxon>
        <taxon>Bacillota</taxon>
        <taxon>Bacilli</taxon>
        <taxon>Bacillales</taxon>
        <taxon>Bacillaceae</taxon>
    </lineage>
</organism>
<dbReference type="AlphaFoldDB" id="A0A1H9W5Y4"/>
<dbReference type="InterPro" id="IPR010656">
    <property type="entry name" value="DctM"/>
</dbReference>
<keyword evidence="6 7" id="KW-0472">Membrane</keyword>
<reference evidence="10" key="1">
    <citation type="submission" date="2016-10" db="EMBL/GenBank/DDBJ databases">
        <authorList>
            <person name="Varghese N."/>
            <person name="Submissions S."/>
        </authorList>
    </citation>
    <scope>NUCLEOTIDE SEQUENCE [LARGE SCALE GENOMIC DNA]</scope>
    <source>
        <strain evidence="10">S9</strain>
    </source>
</reference>
<dbReference type="Pfam" id="PF06808">
    <property type="entry name" value="DctM"/>
    <property type="match status" value="1"/>
</dbReference>
<dbReference type="STRING" id="1601833.SAMN05518684_114106"/>
<dbReference type="NCBIfam" id="TIGR00786">
    <property type="entry name" value="dctM"/>
    <property type="match status" value="1"/>
</dbReference>
<gene>
    <name evidence="9" type="ORF">SAMN05518684_114106</name>
</gene>
<name>A0A1H9W5Y4_9BACI</name>
<evidence type="ECO:0000313" key="9">
    <source>
        <dbReference type="EMBL" id="SES29370.1"/>
    </source>
</evidence>
<dbReference type="GO" id="GO:0022857">
    <property type="term" value="F:transmembrane transporter activity"/>
    <property type="evidence" value="ECO:0007669"/>
    <property type="project" value="TreeGrafter"/>
</dbReference>
<dbReference type="PIRSF" id="PIRSF006066">
    <property type="entry name" value="HI0050"/>
    <property type="match status" value="1"/>
</dbReference>
<dbReference type="RefSeq" id="WP_093054269.1">
    <property type="nucleotide sequence ID" value="NZ_FOGT01000014.1"/>
</dbReference>
<accession>A0A1H9W5Y4</accession>
<evidence type="ECO:0000256" key="5">
    <source>
        <dbReference type="ARBA" id="ARBA00022989"/>
    </source>
</evidence>
<dbReference type="Proteomes" id="UP000198571">
    <property type="component" value="Unassembled WGS sequence"/>
</dbReference>
<protein>
    <submittedName>
        <fullName evidence="9">C4-dicarboxylate transporter, DctM subunit</fullName>
    </submittedName>
</protein>
<dbReference type="PANTHER" id="PTHR33362">
    <property type="entry name" value="SIALIC ACID TRAP TRANSPORTER PERMEASE PROTEIN SIAT-RELATED"/>
    <property type="match status" value="1"/>
</dbReference>
<comment type="subcellular location">
    <subcellularLocation>
        <location evidence="1">Cell inner membrane</location>
        <topology evidence="1">Multi-pass membrane protein</topology>
    </subcellularLocation>
</comment>
<keyword evidence="4 7" id="KW-0812">Transmembrane</keyword>
<feature type="transmembrane region" description="Helical" evidence="7">
    <location>
        <begin position="271"/>
        <end position="293"/>
    </location>
</feature>
<dbReference type="PANTHER" id="PTHR33362:SF2">
    <property type="entry name" value="TRAP TRANSPORTER LARGE PERMEASE PROTEIN"/>
    <property type="match status" value="1"/>
</dbReference>
<keyword evidence="3" id="KW-0997">Cell inner membrane</keyword>
<dbReference type="EMBL" id="FOGT01000014">
    <property type="protein sequence ID" value="SES29370.1"/>
    <property type="molecule type" value="Genomic_DNA"/>
</dbReference>
<evidence type="ECO:0000256" key="7">
    <source>
        <dbReference type="SAM" id="Phobius"/>
    </source>
</evidence>
<feature type="transmembrane region" description="Helical" evidence="7">
    <location>
        <begin position="78"/>
        <end position="96"/>
    </location>
</feature>
<feature type="transmembrane region" description="Helical" evidence="7">
    <location>
        <begin position="397"/>
        <end position="420"/>
    </location>
</feature>
<evidence type="ECO:0000256" key="6">
    <source>
        <dbReference type="ARBA" id="ARBA00023136"/>
    </source>
</evidence>
<keyword evidence="2" id="KW-1003">Cell membrane</keyword>
<feature type="transmembrane region" description="Helical" evidence="7">
    <location>
        <begin position="242"/>
        <end position="259"/>
    </location>
</feature>
<keyword evidence="10" id="KW-1185">Reference proteome</keyword>